<evidence type="ECO:0000256" key="8">
    <source>
        <dbReference type="ARBA" id="ARBA00023136"/>
    </source>
</evidence>
<dbReference type="OMA" id="YKMSVPK"/>
<evidence type="ECO:0000256" key="5">
    <source>
        <dbReference type="ARBA" id="ARBA00022737"/>
    </source>
</evidence>
<evidence type="ECO:0000256" key="3">
    <source>
        <dbReference type="ARBA" id="ARBA00022448"/>
    </source>
</evidence>
<keyword evidence="6" id="KW-0999">Mitochondrion inner membrane</keyword>
<proteinExistence type="inferred from homology"/>
<keyword evidence="7" id="KW-0496">Mitochondrion</keyword>
<feature type="repeat" description="Solcar" evidence="9">
    <location>
        <begin position="10"/>
        <end position="96"/>
    </location>
</feature>
<keyword evidence="12" id="KW-1185">Reference proteome</keyword>
<organism evidence="11 12">
    <name type="scientific">Varroa destructor</name>
    <name type="common">Honeybee mite</name>
    <dbReference type="NCBI Taxonomy" id="109461"/>
    <lineage>
        <taxon>Eukaryota</taxon>
        <taxon>Metazoa</taxon>
        <taxon>Ecdysozoa</taxon>
        <taxon>Arthropoda</taxon>
        <taxon>Chelicerata</taxon>
        <taxon>Arachnida</taxon>
        <taxon>Acari</taxon>
        <taxon>Parasitiformes</taxon>
        <taxon>Mesostigmata</taxon>
        <taxon>Gamasina</taxon>
        <taxon>Dermanyssoidea</taxon>
        <taxon>Varroidae</taxon>
        <taxon>Varroa</taxon>
    </lineage>
</organism>
<evidence type="ECO:0000313" key="11">
    <source>
        <dbReference type="EnsemblMetazoa" id="XP_022673241"/>
    </source>
</evidence>
<accession>A0A7M7L3C7</accession>
<keyword evidence="4 9" id="KW-0812">Transmembrane</keyword>
<dbReference type="KEGG" id="vde:111255491"/>
<evidence type="ECO:0000256" key="10">
    <source>
        <dbReference type="RuleBase" id="RU000488"/>
    </source>
</evidence>
<evidence type="ECO:0000256" key="1">
    <source>
        <dbReference type="ARBA" id="ARBA00004448"/>
    </source>
</evidence>
<dbReference type="GO" id="GO:0005743">
    <property type="term" value="C:mitochondrial inner membrane"/>
    <property type="evidence" value="ECO:0007669"/>
    <property type="project" value="UniProtKB-SubCell"/>
</dbReference>
<dbReference type="AlphaFoldDB" id="A0A7M7L3C7"/>
<keyword evidence="8 9" id="KW-0472">Membrane</keyword>
<evidence type="ECO:0000256" key="9">
    <source>
        <dbReference type="PROSITE-ProRule" id="PRU00282"/>
    </source>
</evidence>
<protein>
    <recommendedName>
        <fullName evidence="13">Mitochondrial carrier protein</fullName>
    </recommendedName>
</protein>
<feature type="repeat" description="Solcar" evidence="9">
    <location>
        <begin position="106"/>
        <end position="194"/>
    </location>
</feature>
<keyword evidence="5" id="KW-0677">Repeat</keyword>
<dbReference type="InParanoid" id="A0A7M7L3C7"/>
<dbReference type="EnsemblMetazoa" id="XM_022817506">
    <property type="protein sequence ID" value="XP_022673241"/>
    <property type="gene ID" value="LOC111255491"/>
</dbReference>
<dbReference type="InterPro" id="IPR023395">
    <property type="entry name" value="MCP_dom_sf"/>
</dbReference>
<dbReference type="OrthoDB" id="270584at2759"/>
<dbReference type="Gene3D" id="1.50.40.10">
    <property type="entry name" value="Mitochondrial carrier domain"/>
    <property type="match status" value="1"/>
</dbReference>
<dbReference type="SUPFAM" id="SSF103506">
    <property type="entry name" value="Mitochondrial carrier"/>
    <property type="match status" value="1"/>
</dbReference>
<comment type="subcellular location">
    <subcellularLocation>
        <location evidence="1">Mitochondrion inner membrane</location>
        <topology evidence="1">Multi-pass membrane protein</topology>
    </subcellularLocation>
</comment>
<dbReference type="InterPro" id="IPR018108">
    <property type="entry name" value="MCP_transmembrane"/>
</dbReference>
<evidence type="ECO:0008006" key="13">
    <source>
        <dbReference type="Google" id="ProtNLM"/>
    </source>
</evidence>
<dbReference type="PRINTS" id="PR00926">
    <property type="entry name" value="MITOCARRIER"/>
</dbReference>
<keyword evidence="3 10" id="KW-0813">Transport</keyword>
<evidence type="ECO:0000313" key="12">
    <source>
        <dbReference type="Proteomes" id="UP000594260"/>
    </source>
</evidence>
<dbReference type="PROSITE" id="PS50920">
    <property type="entry name" value="SOLCAR"/>
    <property type="match status" value="3"/>
</dbReference>
<dbReference type="InterPro" id="IPR002167">
    <property type="entry name" value="GDC-like"/>
</dbReference>
<evidence type="ECO:0000256" key="2">
    <source>
        <dbReference type="ARBA" id="ARBA00006375"/>
    </source>
</evidence>
<sequence>MDNGQQSTTSVATKSFIAGGIAGMASKTTVAPLDRIKILLQAHNVHYAQHGVVSGLRGIVIQEGFKGLYKGNNAMMVRIFPYAAVQFLSFETYKKHFKESAIGRSSPHASKFLAGSAAGVTAVLATYPLDMVRARLAFQVNGQHIYSGILDTIVNIFKKEGGILALYKGLTPTLIGMVPYAGINFYVFEQLKAVLLLQFPFVFAQPNLTNSGGLQLNVPGKLLCGGIAGAIAQTVSYPMDVARRRMQLSLMYKEMNKYNIGFFGALILTWREHGVVRGLYRGMTANYFRAVPMVAVSFSTYEVMKQLLGLDTGVN</sequence>
<dbReference type="InterPro" id="IPR002067">
    <property type="entry name" value="MCP"/>
</dbReference>
<dbReference type="PRINTS" id="PR00928">
    <property type="entry name" value="GRAVESDC"/>
</dbReference>
<evidence type="ECO:0000256" key="4">
    <source>
        <dbReference type="ARBA" id="ARBA00022692"/>
    </source>
</evidence>
<evidence type="ECO:0000256" key="7">
    <source>
        <dbReference type="ARBA" id="ARBA00023128"/>
    </source>
</evidence>
<dbReference type="RefSeq" id="XP_022673241.1">
    <property type="nucleotide sequence ID" value="XM_022817506.1"/>
</dbReference>
<comment type="similarity">
    <text evidence="2 10">Belongs to the mitochondrial carrier (TC 2.A.29) family.</text>
</comment>
<dbReference type="GO" id="GO:0055085">
    <property type="term" value="P:transmembrane transport"/>
    <property type="evidence" value="ECO:0007669"/>
    <property type="project" value="InterPro"/>
</dbReference>
<feature type="repeat" description="Solcar" evidence="9">
    <location>
        <begin position="220"/>
        <end position="307"/>
    </location>
</feature>
<dbReference type="Proteomes" id="UP000594260">
    <property type="component" value="Unplaced"/>
</dbReference>
<dbReference type="PANTHER" id="PTHR24089">
    <property type="entry name" value="SOLUTE CARRIER FAMILY 25"/>
    <property type="match status" value="1"/>
</dbReference>
<name>A0A7M7L3C7_VARDE</name>
<dbReference type="Pfam" id="PF00153">
    <property type="entry name" value="Mito_carr"/>
    <property type="match status" value="3"/>
</dbReference>
<dbReference type="GeneID" id="111255491"/>
<evidence type="ECO:0000256" key="6">
    <source>
        <dbReference type="ARBA" id="ARBA00022792"/>
    </source>
</evidence>
<reference evidence="11" key="1">
    <citation type="submission" date="2021-01" db="UniProtKB">
        <authorList>
            <consortium name="EnsemblMetazoa"/>
        </authorList>
    </citation>
    <scope>IDENTIFICATION</scope>
</reference>